<sequence>MGKTGKYFETLYNLIPNSNGLNLIISCLDQRHSLCDDIPNFFVAL</sequence>
<reference evidence="1 2" key="1">
    <citation type="submission" date="2021-06" db="EMBL/GenBank/DDBJ databases">
        <authorList>
            <person name="Kallberg Y."/>
            <person name="Tangrot J."/>
            <person name="Rosling A."/>
        </authorList>
    </citation>
    <scope>NUCLEOTIDE SEQUENCE [LARGE SCALE GENOMIC DNA]</scope>
    <source>
        <strain evidence="1 2">120-4 pot B 10/14</strain>
    </source>
</reference>
<proteinExistence type="predicted"/>
<accession>A0ABN7UKF7</accession>
<evidence type="ECO:0000313" key="2">
    <source>
        <dbReference type="Proteomes" id="UP000789901"/>
    </source>
</evidence>
<gene>
    <name evidence="1" type="ORF">GMARGA_LOCUS6710</name>
</gene>
<evidence type="ECO:0000313" key="1">
    <source>
        <dbReference type="EMBL" id="CAG8597389.1"/>
    </source>
</evidence>
<organism evidence="1 2">
    <name type="scientific">Gigaspora margarita</name>
    <dbReference type="NCBI Taxonomy" id="4874"/>
    <lineage>
        <taxon>Eukaryota</taxon>
        <taxon>Fungi</taxon>
        <taxon>Fungi incertae sedis</taxon>
        <taxon>Mucoromycota</taxon>
        <taxon>Glomeromycotina</taxon>
        <taxon>Glomeromycetes</taxon>
        <taxon>Diversisporales</taxon>
        <taxon>Gigasporaceae</taxon>
        <taxon>Gigaspora</taxon>
    </lineage>
</organism>
<dbReference type="EMBL" id="CAJVQB010003094">
    <property type="protein sequence ID" value="CAG8597389.1"/>
    <property type="molecule type" value="Genomic_DNA"/>
</dbReference>
<keyword evidence="2" id="KW-1185">Reference proteome</keyword>
<dbReference type="PROSITE" id="PS51257">
    <property type="entry name" value="PROKAR_LIPOPROTEIN"/>
    <property type="match status" value="1"/>
</dbReference>
<dbReference type="Proteomes" id="UP000789901">
    <property type="component" value="Unassembled WGS sequence"/>
</dbReference>
<protein>
    <submittedName>
        <fullName evidence="1">29705_t:CDS:1</fullName>
    </submittedName>
</protein>
<name>A0ABN7UKF7_GIGMA</name>
<comment type="caution">
    <text evidence="1">The sequence shown here is derived from an EMBL/GenBank/DDBJ whole genome shotgun (WGS) entry which is preliminary data.</text>
</comment>